<dbReference type="OrthoDB" id="9907332at2759"/>
<gene>
    <name evidence="8" type="ORF">GDO78_015713</name>
</gene>
<evidence type="ECO:0000256" key="5">
    <source>
        <dbReference type="PROSITE-ProRule" id="PRU00309"/>
    </source>
</evidence>
<feature type="region of interest" description="Disordered" evidence="6">
    <location>
        <begin position="104"/>
        <end position="139"/>
    </location>
</feature>
<dbReference type="SUPFAM" id="SSF57716">
    <property type="entry name" value="Glucocorticoid receptor-like (DNA-binding domain)"/>
    <property type="match status" value="1"/>
</dbReference>
<sequence length="170" mass="19451">MPKCIVDYCHNYAGMRKNYANVILHGFPTTLDRITSWLISLARGGQVFENLEEMATKIQEGKKHDSYRICSEHFTKQCYMVSGEKKVLNKDAVPTVFTPPMVEAHWSPRHEPPSRQTKDFLKRRSAEDAPQNPRKGRPFCKSCKAAEHGKDLDDVVLNLTLEIIYLLTGE</sequence>
<evidence type="ECO:0000313" key="9">
    <source>
        <dbReference type="Proteomes" id="UP000770717"/>
    </source>
</evidence>
<dbReference type="EMBL" id="WNTK01016426">
    <property type="protein sequence ID" value="KAG9461801.1"/>
    <property type="molecule type" value="Genomic_DNA"/>
</dbReference>
<feature type="domain" description="THAP-type" evidence="7">
    <location>
        <begin position="1"/>
        <end position="97"/>
    </location>
</feature>
<keyword evidence="3" id="KW-0862">Zinc</keyword>
<dbReference type="PANTHER" id="PTHR28624:SF1">
    <property type="entry name" value="MITOCHONDRIAL POTASSIUM CHANNEL"/>
    <property type="match status" value="1"/>
</dbReference>
<dbReference type="InterPro" id="IPR037660">
    <property type="entry name" value="CCDC51"/>
</dbReference>
<dbReference type="Proteomes" id="UP000770717">
    <property type="component" value="Unassembled WGS sequence"/>
</dbReference>
<evidence type="ECO:0000313" key="8">
    <source>
        <dbReference type="EMBL" id="KAG9461801.1"/>
    </source>
</evidence>
<proteinExistence type="predicted"/>
<dbReference type="SMART" id="SM00692">
    <property type="entry name" value="DM3"/>
    <property type="match status" value="1"/>
</dbReference>
<dbReference type="SMART" id="SM00980">
    <property type="entry name" value="THAP"/>
    <property type="match status" value="1"/>
</dbReference>
<evidence type="ECO:0000256" key="2">
    <source>
        <dbReference type="ARBA" id="ARBA00022771"/>
    </source>
</evidence>
<dbReference type="PANTHER" id="PTHR28624">
    <property type="entry name" value="COILED-COIL DOMAIN-CONTAINING PROTEIN 51"/>
    <property type="match status" value="1"/>
</dbReference>
<evidence type="ECO:0000256" key="3">
    <source>
        <dbReference type="ARBA" id="ARBA00022833"/>
    </source>
</evidence>
<comment type="caution">
    <text evidence="8">The sequence shown here is derived from an EMBL/GenBank/DDBJ whole genome shotgun (WGS) entry which is preliminary data.</text>
</comment>
<feature type="compositionally biased region" description="Basic and acidic residues" evidence="6">
    <location>
        <begin position="106"/>
        <end position="127"/>
    </location>
</feature>
<dbReference type="GO" id="GO:0003677">
    <property type="term" value="F:DNA binding"/>
    <property type="evidence" value="ECO:0007669"/>
    <property type="project" value="UniProtKB-UniRule"/>
</dbReference>
<keyword evidence="4 5" id="KW-0238">DNA-binding</keyword>
<protein>
    <recommendedName>
        <fullName evidence="7">THAP-type domain-containing protein</fullName>
    </recommendedName>
</protein>
<feature type="non-terminal residue" evidence="8">
    <location>
        <position position="170"/>
    </location>
</feature>
<keyword evidence="2 5" id="KW-0863">Zinc-finger</keyword>
<evidence type="ECO:0000256" key="6">
    <source>
        <dbReference type="SAM" id="MobiDB-lite"/>
    </source>
</evidence>
<name>A0A8J6EBX7_ELECQ</name>
<accession>A0A8J6EBX7</accession>
<dbReference type="PROSITE" id="PS50950">
    <property type="entry name" value="ZF_THAP"/>
    <property type="match status" value="1"/>
</dbReference>
<dbReference type="AlphaFoldDB" id="A0A8J6EBX7"/>
<keyword evidence="9" id="KW-1185">Reference proteome</keyword>
<dbReference type="Pfam" id="PF05485">
    <property type="entry name" value="THAP"/>
    <property type="match status" value="1"/>
</dbReference>
<evidence type="ECO:0000256" key="1">
    <source>
        <dbReference type="ARBA" id="ARBA00022723"/>
    </source>
</evidence>
<dbReference type="InterPro" id="IPR006612">
    <property type="entry name" value="THAP_Znf"/>
</dbReference>
<organism evidence="8 9">
    <name type="scientific">Eleutherodactylus coqui</name>
    <name type="common">Puerto Rican coqui</name>
    <dbReference type="NCBI Taxonomy" id="57060"/>
    <lineage>
        <taxon>Eukaryota</taxon>
        <taxon>Metazoa</taxon>
        <taxon>Chordata</taxon>
        <taxon>Craniata</taxon>
        <taxon>Vertebrata</taxon>
        <taxon>Euteleostomi</taxon>
        <taxon>Amphibia</taxon>
        <taxon>Batrachia</taxon>
        <taxon>Anura</taxon>
        <taxon>Neobatrachia</taxon>
        <taxon>Hyloidea</taxon>
        <taxon>Eleutherodactylidae</taxon>
        <taxon>Eleutherodactylinae</taxon>
        <taxon>Eleutherodactylus</taxon>
        <taxon>Eleutherodactylus</taxon>
    </lineage>
</organism>
<evidence type="ECO:0000256" key="4">
    <source>
        <dbReference type="ARBA" id="ARBA00023125"/>
    </source>
</evidence>
<evidence type="ECO:0000259" key="7">
    <source>
        <dbReference type="PROSITE" id="PS50950"/>
    </source>
</evidence>
<keyword evidence="1" id="KW-0479">Metal-binding</keyword>
<reference evidence="8" key="1">
    <citation type="thesis" date="2020" institute="ProQuest LLC" country="789 East Eisenhower Parkway, Ann Arbor, MI, USA">
        <title>Comparative Genomics and Chromosome Evolution.</title>
        <authorList>
            <person name="Mudd A.B."/>
        </authorList>
    </citation>
    <scope>NUCLEOTIDE SEQUENCE</scope>
    <source>
        <strain evidence="8">HN-11 Male</strain>
        <tissue evidence="8">Kidney and liver</tissue>
    </source>
</reference>
<dbReference type="GO" id="GO:0008270">
    <property type="term" value="F:zinc ion binding"/>
    <property type="evidence" value="ECO:0007669"/>
    <property type="project" value="UniProtKB-KW"/>
</dbReference>